<dbReference type="AlphaFoldDB" id="A0A9P0F461"/>
<dbReference type="InterPro" id="IPR011032">
    <property type="entry name" value="GroES-like_sf"/>
</dbReference>
<dbReference type="KEGG" id="btab:109030664"/>
<dbReference type="InterPro" id="IPR050700">
    <property type="entry name" value="YIM1/Zinc_Alcohol_DH_Fams"/>
</dbReference>
<reference evidence="3" key="1">
    <citation type="submission" date="2021-12" db="EMBL/GenBank/DDBJ databases">
        <authorList>
            <person name="King R."/>
        </authorList>
    </citation>
    <scope>NUCLEOTIDE SEQUENCE</scope>
</reference>
<accession>A0A9P0F461</accession>
<evidence type="ECO:0000313" key="4">
    <source>
        <dbReference type="Proteomes" id="UP001152759"/>
    </source>
</evidence>
<keyword evidence="1" id="KW-0472">Membrane</keyword>
<evidence type="ECO:0000259" key="2">
    <source>
        <dbReference type="SMART" id="SM00829"/>
    </source>
</evidence>
<dbReference type="PANTHER" id="PTHR11695">
    <property type="entry name" value="ALCOHOL DEHYDROGENASE RELATED"/>
    <property type="match status" value="1"/>
</dbReference>
<dbReference type="InterPro" id="IPR036291">
    <property type="entry name" value="NAD(P)-bd_dom_sf"/>
</dbReference>
<dbReference type="GO" id="GO:0005739">
    <property type="term" value="C:mitochondrion"/>
    <property type="evidence" value="ECO:0007669"/>
    <property type="project" value="TreeGrafter"/>
</dbReference>
<protein>
    <recommendedName>
        <fullName evidence="2">Enoyl reductase (ER) domain-containing protein</fullName>
    </recommendedName>
</protein>
<dbReference type="GO" id="GO:0016491">
    <property type="term" value="F:oxidoreductase activity"/>
    <property type="evidence" value="ECO:0007669"/>
    <property type="project" value="InterPro"/>
</dbReference>
<dbReference type="Pfam" id="PF08240">
    <property type="entry name" value="ADH_N"/>
    <property type="match status" value="1"/>
</dbReference>
<dbReference type="InterPro" id="IPR013154">
    <property type="entry name" value="ADH-like_N"/>
</dbReference>
<name>A0A9P0F461_BEMTA</name>
<sequence length="490" mass="52259">MDEAWNQLSSKLEALQALLLVAIQSGQTTLTAIADQGHGYVVDILASPRIIKTQELASNAITSLLDALDHAQQFSSQYISSIIVLCSNSQLFHNKLSRSTICAGCVGLVIGSGIGLIIGLNLKVALQPASSMRAVAATNFSGIDAVALLEDVFTPTISAPDEVLIHVRAASIDTVDIMIAGGYARTLRKQLNKYNSNVSGELPVILGRDCSGIVMEMGHEVRKFDIGDEVWAAVPPWAPGTLAEFVVVKQHFVSRKPKCLGFEGSATLPYSGCIAWHAVVNKAGLSGKSGQGKRVLVHCGSSSIGVLIVQLCRYFGAHITVTSVGRVSSFMAELGADEVLPLEVPDIEKQLAKMEKFSVIFNTAGSVAHQFCLQLCSSDGMVISTVNSPLPSDSFGIFLGSLYSIWIRITHGIFGCNSWNSVTISHSVLEELSLLVDRGHLRPVVDRVFSPQHADQAIHYVDSLLAFGKTVIRFSHGDGSGASTKSEAVG</sequence>
<feature type="domain" description="Enoyl reductase (ER)" evidence="2">
    <location>
        <begin position="141"/>
        <end position="472"/>
    </location>
</feature>
<keyword evidence="4" id="KW-1185">Reference proteome</keyword>
<dbReference type="Pfam" id="PF13602">
    <property type="entry name" value="ADH_zinc_N_2"/>
    <property type="match status" value="1"/>
</dbReference>
<dbReference type="Proteomes" id="UP001152759">
    <property type="component" value="Chromosome 3"/>
</dbReference>
<gene>
    <name evidence="3" type="ORF">BEMITA_LOCUS6416</name>
</gene>
<dbReference type="SUPFAM" id="SSF51735">
    <property type="entry name" value="NAD(P)-binding Rossmann-fold domains"/>
    <property type="match status" value="1"/>
</dbReference>
<feature type="transmembrane region" description="Helical" evidence="1">
    <location>
        <begin position="101"/>
        <end position="122"/>
    </location>
</feature>
<dbReference type="InterPro" id="IPR020843">
    <property type="entry name" value="ER"/>
</dbReference>
<dbReference type="Gene3D" id="3.40.50.720">
    <property type="entry name" value="NAD(P)-binding Rossmann-like Domain"/>
    <property type="match status" value="1"/>
</dbReference>
<keyword evidence="1" id="KW-0812">Transmembrane</keyword>
<evidence type="ECO:0000256" key="1">
    <source>
        <dbReference type="SAM" id="Phobius"/>
    </source>
</evidence>
<dbReference type="SUPFAM" id="SSF50129">
    <property type="entry name" value="GroES-like"/>
    <property type="match status" value="1"/>
</dbReference>
<organism evidence="3 4">
    <name type="scientific">Bemisia tabaci</name>
    <name type="common">Sweetpotato whitefly</name>
    <name type="synonym">Aleurodes tabaci</name>
    <dbReference type="NCBI Taxonomy" id="7038"/>
    <lineage>
        <taxon>Eukaryota</taxon>
        <taxon>Metazoa</taxon>
        <taxon>Ecdysozoa</taxon>
        <taxon>Arthropoda</taxon>
        <taxon>Hexapoda</taxon>
        <taxon>Insecta</taxon>
        <taxon>Pterygota</taxon>
        <taxon>Neoptera</taxon>
        <taxon>Paraneoptera</taxon>
        <taxon>Hemiptera</taxon>
        <taxon>Sternorrhyncha</taxon>
        <taxon>Aleyrodoidea</taxon>
        <taxon>Aleyrodidae</taxon>
        <taxon>Aleyrodinae</taxon>
        <taxon>Bemisia</taxon>
    </lineage>
</organism>
<keyword evidence="1" id="KW-1133">Transmembrane helix</keyword>
<evidence type="ECO:0000313" key="3">
    <source>
        <dbReference type="EMBL" id="CAH0387393.1"/>
    </source>
</evidence>
<dbReference type="PANTHER" id="PTHR11695:SF294">
    <property type="entry name" value="RETICULON-4-INTERACTING PROTEIN 1, MITOCHONDRIAL"/>
    <property type="match status" value="1"/>
</dbReference>
<proteinExistence type="predicted"/>
<dbReference type="EMBL" id="OU963864">
    <property type="protein sequence ID" value="CAH0387393.1"/>
    <property type="molecule type" value="Genomic_DNA"/>
</dbReference>
<dbReference type="Gene3D" id="3.90.180.10">
    <property type="entry name" value="Medium-chain alcohol dehydrogenases, catalytic domain"/>
    <property type="match status" value="1"/>
</dbReference>
<dbReference type="SMART" id="SM00829">
    <property type="entry name" value="PKS_ER"/>
    <property type="match status" value="1"/>
</dbReference>